<dbReference type="PANTHER" id="PTHR43643">
    <property type="entry name" value="HISTIDINOL-PHOSPHATE AMINOTRANSFERASE 2"/>
    <property type="match status" value="1"/>
</dbReference>
<dbReference type="Pfam" id="PF00155">
    <property type="entry name" value="Aminotran_1_2"/>
    <property type="match status" value="1"/>
</dbReference>
<accession>A0A845QL88</accession>
<dbReference type="SUPFAM" id="SSF53383">
    <property type="entry name" value="PLP-dependent transferases"/>
    <property type="match status" value="1"/>
</dbReference>
<evidence type="ECO:0000313" key="10">
    <source>
        <dbReference type="EMBL" id="NBH62396.1"/>
    </source>
</evidence>
<feature type="modified residue" description="N6-(pyridoxal phosphate)lysine" evidence="8">
    <location>
        <position position="210"/>
    </location>
</feature>
<keyword evidence="6 8" id="KW-0663">Pyridoxal phosphate</keyword>
<keyword evidence="4 8" id="KW-0032">Aminotransferase</keyword>
<gene>
    <name evidence="8" type="primary">hisC</name>
    <name evidence="10" type="ORF">D0435_12115</name>
</gene>
<dbReference type="InterPro" id="IPR015424">
    <property type="entry name" value="PyrdxlP-dep_Trfase"/>
</dbReference>
<evidence type="ECO:0000256" key="1">
    <source>
        <dbReference type="ARBA" id="ARBA00001933"/>
    </source>
</evidence>
<evidence type="ECO:0000259" key="9">
    <source>
        <dbReference type="Pfam" id="PF00155"/>
    </source>
</evidence>
<proteinExistence type="inferred from homology"/>
<evidence type="ECO:0000256" key="2">
    <source>
        <dbReference type="ARBA" id="ARBA00005011"/>
    </source>
</evidence>
<evidence type="ECO:0000256" key="5">
    <source>
        <dbReference type="ARBA" id="ARBA00022679"/>
    </source>
</evidence>
<dbReference type="PROSITE" id="PS00599">
    <property type="entry name" value="AA_TRANSFER_CLASS_2"/>
    <property type="match status" value="1"/>
</dbReference>
<dbReference type="InterPro" id="IPR004839">
    <property type="entry name" value="Aminotransferase_I/II_large"/>
</dbReference>
<dbReference type="GO" id="GO:0004400">
    <property type="term" value="F:histidinol-phosphate transaminase activity"/>
    <property type="evidence" value="ECO:0007669"/>
    <property type="project" value="UniProtKB-UniRule"/>
</dbReference>
<evidence type="ECO:0000256" key="8">
    <source>
        <dbReference type="HAMAP-Rule" id="MF_01023"/>
    </source>
</evidence>
<dbReference type="PANTHER" id="PTHR43643:SF3">
    <property type="entry name" value="HISTIDINOL-PHOSPHATE AMINOTRANSFERASE"/>
    <property type="match status" value="1"/>
</dbReference>
<dbReference type="AlphaFoldDB" id="A0A845QL88"/>
<dbReference type="InterPro" id="IPR015422">
    <property type="entry name" value="PyrdxlP-dep_Trfase_small"/>
</dbReference>
<comment type="similarity">
    <text evidence="8">Belongs to the class-II pyridoxal-phosphate-dependent aminotransferase family. Histidinol-phosphate aminotransferase subfamily.</text>
</comment>
<comment type="subunit">
    <text evidence="3 8">Homodimer.</text>
</comment>
<comment type="caution">
    <text evidence="10">The sequence shown here is derived from an EMBL/GenBank/DDBJ whole genome shotgun (WGS) entry which is preliminary data.</text>
</comment>
<dbReference type="Proteomes" id="UP000446866">
    <property type="component" value="Unassembled WGS sequence"/>
</dbReference>
<dbReference type="GO" id="GO:0030170">
    <property type="term" value="F:pyridoxal phosphate binding"/>
    <property type="evidence" value="ECO:0007669"/>
    <property type="project" value="InterPro"/>
</dbReference>
<keyword evidence="8" id="KW-0028">Amino-acid biosynthesis</keyword>
<keyword evidence="5 8" id="KW-0808">Transferase</keyword>
<dbReference type="GO" id="GO:0000105">
    <property type="term" value="P:L-histidine biosynthetic process"/>
    <property type="evidence" value="ECO:0007669"/>
    <property type="project" value="UniProtKB-UniRule"/>
</dbReference>
<dbReference type="EMBL" id="QXWK01000024">
    <property type="protein sequence ID" value="NBH62396.1"/>
    <property type="molecule type" value="Genomic_DNA"/>
</dbReference>
<dbReference type="Gene3D" id="3.90.1150.10">
    <property type="entry name" value="Aspartate Aminotransferase, domain 1"/>
    <property type="match status" value="1"/>
</dbReference>
<dbReference type="NCBIfam" id="TIGR01141">
    <property type="entry name" value="hisC"/>
    <property type="match status" value="1"/>
</dbReference>
<dbReference type="InterPro" id="IPR050106">
    <property type="entry name" value="HistidinolP_aminotransfase"/>
</dbReference>
<dbReference type="HAMAP" id="MF_01023">
    <property type="entry name" value="HisC_aminotrans_2"/>
    <property type="match status" value="1"/>
</dbReference>
<sequence length="352" mass="39311">MSKFLVEKYRKLKPYTPGEQPKDQVMIKLNTNESPYSPGPATIAALNAGEAANLRLYSDPDSSDLKQAIANLYRVQRNNVFVTNGSDDILNFAFMAFAGEGGKVYFPETSYGFYEVFADLYETDYVKVPLKPDFSIDPKDYVCKDGMIVIANPNAPTGQALSLQQVEEIVRTNRESVVLIDEAYVDFGADSAVELIHKYENLLVVQTFSKSRSMAGARLGFAIASAALVADLEKIKFSTNPYNVNRLTSAAGIAALSENEYYMENCRRIMETRAYTAEKLIAMGFEVVPSKANFLFAKSPDVDGGVLYEKLREKGILIRHFDKEAISQYNRITIGTREEMDCFLEAVSEILR</sequence>
<dbReference type="EC" id="2.6.1.9" evidence="8"/>
<dbReference type="InterPro" id="IPR001917">
    <property type="entry name" value="Aminotrans_II_pyridoxalP_BS"/>
</dbReference>
<evidence type="ECO:0000256" key="3">
    <source>
        <dbReference type="ARBA" id="ARBA00011738"/>
    </source>
</evidence>
<evidence type="ECO:0000313" key="11">
    <source>
        <dbReference type="Proteomes" id="UP000446866"/>
    </source>
</evidence>
<dbReference type="InterPro" id="IPR015421">
    <property type="entry name" value="PyrdxlP-dep_Trfase_major"/>
</dbReference>
<dbReference type="RefSeq" id="WP_160202684.1">
    <property type="nucleotide sequence ID" value="NZ_QXWK01000024.1"/>
</dbReference>
<evidence type="ECO:0000256" key="7">
    <source>
        <dbReference type="ARBA" id="ARBA00047481"/>
    </source>
</evidence>
<comment type="catalytic activity">
    <reaction evidence="7 8">
        <text>L-histidinol phosphate + 2-oxoglutarate = 3-(imidazol-4-yl)-2-oxopropyl phosphate + L-glutamate</text>
        <dbReference type="Rhea" id="RHEA:23744"/>
        <dbReference type="ChEBI" id="CHEBI:16810"/>
        <dbReference type="ChEBI" id="CHEBI:29985"/>
        <dbReference type="ChEBI" id="CHEBI:57766"/>
        <dbReference type="ChEBI" id="CHEBI:57980"/>
        <dbReference type="EC" id="2.6.1.9"/>
    </reaction>
</comment>
<name>A0A845QL88_9FIRM</name>
<comment type="cofactor">
    <cofactor evidence="1 8">
        <name>pyridoxal 5'-phosphate</name>
        <dbReference type="ChEBI" id="CHEBI:597326"/>
    </cofactor>
</comment>
<dbReference type="CDD" id="cd00609">
    <property type="entry name" value="AAT_like"/>
    <property type="match status" value="1"/>
</dbReference>
<keyword evidence="11" id="KW-1185">Reference proteome</keyword>
<protein>
    <recommendedName>
        <fullName evidence="8">Histidinol-phosphate aminotransferase</fullName>
        <ecNumber evidence="8">2.6.1.9</ecNumber>
    </recommendedName>
    <alternativeName>
        <fullName evidence="8">Imidazole acetol-phosphate transaminase</fullName>
    </alternativeName>
</protein>
<feature type="domain" description="Aminotransferase class I/classII large" evidence="9">
    <location>
        <begin position="26"/>
        <end position="346"/>
    </location>
</feature>
<dbReference type="InterPro" id="IPR005861">
    <property type="entry name" value="HisP_aminotrans"/>
</dbReference>
<evidence type="ECO:0000256" key="4">
    <source>
        <dbReference type="ARBA" id="ARBA00022576"/>
    </source>
</evidence>
<evidence type="ECO:0000256" key="6">
    <source>
        <dbReference type="ARBA" id="ARBA00022898"/>
    </source>
</evidence>
<comment type="pathway">
    <text evidence="2 8">Amino-acid biosynthesis; L-histidine biosynthesis; L-histidine from 5-phospho-alpha-D-ribose 1-diphosphate: step 7/9.</text>
</comment>
<dbReference type="UniPathway" id="UPA00031">
    <property type="reaction ID" value="UER00012"/>
</dbReference>
<keyword evidence="8" id="KW-0368">Histidine biosynthesis</keyword>
<organism evidence="10 11">
    <name type="scientific">Anaerotruncus colihominis</name>
    <dbReference type="NCBI Taxonomy" id="169435"/>
    <lineage>
        <taxon>Bacteria</taxon>
        <taxon>Bacillati</taxon>
        <taxon>Bacillota</taxon>
        <taxon>Clostridia</taxon>
        <taxon>Eubacteriales</taxon>
        <taxon>Oscillospiraceae</taxon>
        <taxon>Anaerotruncus</taxon>
    </lineage>
</organism>
<dbReference type="Gene3D" id="3.40.640.10">
    <property type="entry name" value="Type I PLP-dependent aspartate aminotransferase-like (Major domain)"/>
    <property type="match status" value="1"/>
</dbReference>
<reference evidence="10 11" key="1">
    <citation type="submission" date="2018-08" db="EMBL/GenBank/DDBJ databases">
        <title>Murine metabolic-syndrome-specific gut microbial biobank.</title>
        <authorList>
            <person name="Liu C."/>
        </authorList>
    </citation>
    <scope>NUCLEOTIDE SEQUENCE [LARGE SCALE GENOMIC DNA]</scope>
    <source>
        <strain evidence="10 11">28</strain>
    </source>
</reference>